<dbReference type="EMBL" id="JAUSTW010000008">
    <property type="protein sequence ID" value="MDQ0201043.1"/>
    <property type="molecule type" value="Genomic_DNA"/>
</dbReference>
<evidence type="ECO:0000259" key="1">
    <source>
        <dbReference type="Pfam" id="PF01526"/>
    </source>
</evidence>
<accession>A0ABT9Y082</accession>
<dbReference type="Pfam" id="PF01526">
    <property type="entry name" value="DDE_Tnp_Tn3"/>
    <property type="match status" value="1"/>
</dbReference>
<reference evidence="2 3" key="1">
    <citation type="submission" date="2023-07" db="EMBL/GenBank/DDBJ databases">
        <title>Genomic Encyclopedia of Type Strains, Phase IV (KMG-IV): sequencing the most valuable type-strain genomes for metagenomic binning, comparative biology and taxonomic classification.</title>
        <authorList>
            <person name="Goeker M."/>
        </authorList>
    </citation>
    <scope>NUCLEOTIDE SEQUENCE [LARGE SCALE GENOMIC DNA]</scope>
    <source>
        <strain evidence="2 3">DSM 27594</strain>
    </source>
</reference>
<name>A0ABT9Y082_9BACI</name>
<sequence length="96" mass="11108">MARALFFGKRGEFRESGIQDQLQRASALNILINAISVWNSVYLSEVTQEFKKNDVLKEEFLPHISPLGWEHINFLGEYKFDSNRLPANSLRPLNKN</sequence>
<protein>
    <recommendedName>
        <fullName evidence="1">Tn3 transposase DDE domain-containing protein</fullName>
    </recommendedName>
</protein>
<feature type="domain" description="Tn3 transposase DDE" evidence="1">
    <location>
        <begin position="2"/>
        <end position="78"/>
    </location>
</feature>
<keyword evidence="3" id="KW-1185">Reference proteome</keyword>
<proteinExistence type="predicted"/>
<comment type="caution">
    <text evidence="2">The sequence shown here is derived from an EMBL/GenBank/DDBJ whole genome shotgun (WGS) entry which is preliminary data.</text>
</comment>
<gene>
    <name evidence="2" type="ORF">J2S10_004249</name>
</gene>
<evidence type="ECO:0000313" key="2">
    <source>
        <dbReference type="EMBL" id="MDQ0201043.1"/>
    </source>
</evidence>
<dbReference type="Proteomes" id="UP001224122">
    <property type="component" value="Unassembled WGS sequence"/>
</dbReference>
<organism evidence="2 3">
    <name type="scientific">Neobacillus ginsengisoli</name>
    <dbReference type="NCBI Taxonomy" id="904295"/>
    <lineage>
        <taxon>Bacteria</taxon>
        <taxon>Bacillati</taxon>
        <taxon>Bacillota</taxon>
        <taxon>Bacilli</taxon>
        <taxon>Bacillales</taxon>
        <taxon>Bacillaceae</taxon>
        <taxon>Neobacillus</taxon>
    </lineage>
</organism>
<dbReference type="InterPro" id="IPR002513">
    <property type="entry name" value="Tn3_Tnp_DDE_dom"/>
</dbReference>
<evidence type="ECO:0000313" key="3">
    <source>
        <dbReference type="Proteomes" id="UP001224122"/>
    </source>
</evidence>